<dbReference type="EMBL" id="JBBPBM010000005">
    <property type="protein sequence ID" value="KAK8583985.1"/>
    <property type="molecule type" value="Genomic_DNA"/>
</dbReference>
<feature type="compositionally biased region" description="Polar residues" evidence="6">
    <location>
        <begin position="323"/>
        <end position="356"/>
    </location>
</feature>
<evidence type="ECO:0000256" key="3">
    <source>
        <dbReference type="ARBA" id="ARBA00023125"/>
    </source>
</evidence>
<sequence>MGATLHDWQSRRRRQAVRKTNKLKSCIDFLLSQPITDANVMELSAAKNALRGILKHDEQYWRQRSREVFIADGVAASLPIGTFSNCHEWILEVVSLLDRDALTHFATLLWSIWNWRNKWVHDGKLIPARIVVMDVGTLLADMTAARNTLAHHPPYTRSLTCAAPHDGTMKKAHEISVLCDADVALIVFSTKGKLFEFSSDSCMERILERYERYSYAERQLAAGEIEQNGSWTLEHAKLKARMEVLQRNQRHYMGEDLENLSLRELQNLEQQLDSALKHIRSKRNQLMFESISELQKKDKALQEQNNILAKKLKEREKEKDIVQQAQQNNCQDSSSMLLPQPMQSLNIRGTYEASSNGREDEDNPDAAHPNSNVLLPPWMIRPC</sequence>
<dbReference type="InterPro" id="IPR002487">
    <property type="entry name" value="TF_Kbox"/>
</dbReference>
<evidence type="ECO:0000256" key="5">
    <source>
        <dbReference type="ARBA" id="ARBA00023242"/>
    </source>
</evidence>
<keyword evidence="3" id="KW-0238">DNA-binding</keyword>
<keyword evidence="10" id="KW-1185">Reference proteome</keyword>
<feature type="region of interest" description="Disordered" evidence="6">
    <location>
        <begin position="319"/>
        <end position="383"/>
    </location>
</feature>
<dbReference type="PANTHER" id="PTHR48019">
    <property type="entry name" value="SERUM RESPONSE FACTOR HOMOLOG"/>
    <property type="match status" value="1"/>
</dbReference>
<dbReference type="InterPro" id="IPR050142">
    <property type="entry name" value="MADS-box/MEF2_TF"/>
</dbReference>
<dbReference type="Pfam" id="PF00319">
    <property type="entry name" value="SRF-TF"/>
    <property type="match status" value="1"/>
</dbReference>
<reference evidence="9 10" key="1">
    <citation type="journal article" date="2024" name="G3 (Bethesda)">
        <title>Genome assembly of Hibiscus sabdariffa L. provides insights into metabolisms of medicinal natural products.</title>
        <authorList>
            <person name="Kim T."/>
        </authorList>
    </citation>
    <scope>NUCLEOTIDE SEQUENCE [LARGE SCALE GENOMIC DNA]</scope>
    <source>
        <strain evidence="9">TK-2024</strain>
        <tissue evidence="9">Old leaves</tissue>
    </source>
</reference>
<organism evidence="9 10">
    <name type="scientific">Hibiscus sabdariffa</name>
    <name type="common">roselle</name>
    <dbReference type="NCBI Taxonomy" id="183260"/>
    <lineage>
        <taxon>Eukaryota</taxon>
        <taxon>Viridiplantae</taxon>
        <taxon>Streptophyta</taxon>
        <taxon>Embryophyta</taxon>
        <taxon>Tracheophyta</taxon>
        <taxon>Spermatophyta</taxon>
        <taxon>Magnoliopsida</taxon>
        <taxon>eudicotyledons</taxon>
        <taxon>Gunneridae</taxon>
        <taxon>Pentapetalae</taxon>
        <taxon>rosids</taxon>
        <taxon>malvids</taxon>
        <taxon>Malvales</taxon>
        <taxon>Malvaceae</taxon>
        <taxon>Malvoideae</taxon>
        <taxon>Hibiscus</taxon>
    </lineage>
</organism>
<proteinExistence type="predicted"/>
<name>A0ABR2FPV6_9ROSI</name>
<dbReference type="SUPFAM" id="SSF55455">
    <property type="entry name" value="SRF-like"/>
    <property type="match status" value="1"/>
</dbReference>
<dbReference type="SMART" id="SM00432">
    <property type="entry name" value="MADS"/>
    <property type="match status" value="1"/>
</dbReference>
<evidence type="ECO:0000313" key="9">
    <source>
        <dbReference type="EMBL" id="KAK8583985.1"/>
    </source>
</evidence>
<dbReference type="PRINTS" id="PR00404">
    <property type="entry name" value="MADSDOMAIN"/>
</dbReference>
<evidence type="ECO:0000259" key="8">
    <source>
        <dbReference type="PROSITE" id="PS51297"/>
    </source>
</evidence>
<evidence type="ECO:0000256" key="1">
    <source>
        <dbReference type="ARBA" id="ARBA00004123"/>
    </source>
</evidence>
<keyword evidence="2" id="KW-0805">Transcription regulation</keyword>
<feature type="domain" description="MADS-box" evidence="7">
    <location>
        <begin position="156"/>
        <end position="201"/>
    </location>
</feature>
<evidence type="ECO:0000259" key="7">
    <source>
        <dbReference type="PROSITE" id="PS50066"/>
    </source>
</evidence>
<evidence type="ECO:0000256" key="4">
    <source>
        <dbReference type="ARBA" id="ARBA00023163"/>
    </source>
</evidence>
<feature type="domain" description="K-box" evidence="8">
    <location>
        <begin position="228"/>
        <end position="318"/>
    </location>
</feature>
<accession>A0ABR2FPV6</accession>
<comment type="subcellular location">
    <subcellularLocation>
        <location evidence="1">Nucleus</location>
    </subcellularLocation>
</comment>
<protein>
    <submittedName>
        <fullName evidence="9">Uncharacterized protein</fullName>
    </submittedName>
</protein>
<dbReference type="PROSITE" id="PS50066">
    <property type="entry name" value="MADS_BOX_2"/>
    <property type="match status" value="1"/>
</dbReference>
<dbReference type="Proteomes" id="UP001472677">
    <property type="component" value="Unassembled WGS sequence"/>
</dbReference>
<evidence type="ECO:0000256" key="6">
    <source>
        <dbReference type="SAM" id="MobiDB-lite"/>
    </source>
</evidence>
<dbReference type="InterPro" id="IPR036879">
    <property type="entry name" value="TF_MADSbox_sf"/>
</dbReference>
<evidence type="ECO:0000256" key="2">
    <source>
        <dbReference type="ARBA" id="ARBA00023015"/>
    </source>
</evidence>
<dbReference type="Gene3D" id="3.40.1810.10">
    <property type="entry name" value="Transcription factor, MADS-box"/>
    <property type="match status" value="1"/>
</dbReference>
<gene>
    <name evidence="9" type="ORF">V6N12_068237</name>
</gene>
<keyword evidence="5" id="KW-0539">Nucleus</keyword>
<keyword evidence="4" id="KW-0804">Transcription</keyword>
<dbReference type="Pfam" id="PF01486">
    <property type="entry name" value="K-box"/>
    <property type="match status" value="1"/>
</dbReference>
<dbReference type="PROSITE" id="PS51297">
    <property type="entry name" value="K_BOX"/>
    <property type="match status" value="1"/>
</dbReference>
<dbReference type="InterPro" id="IPR002100">
    <property type="entry name" value="TF_MADSbox"/>
</dbReference>
<evidence type="ECO:0000313" key="10">
    <source>
        <dbReference type="Proteomes" id="UP001472677"/>
    </source>
</evidence>
<comment type="caution">
    <text evidence="9">The sequence shown here is derived from an EMBL/GenBank/DDBJ whole genome shotgun (WGS) entry which is preliminary data.</text>
</comment>